<dbReference type="EMBL" id="JAUCBP010000001">
    <property type="protein sequence ID" value="MDM7859094.1"/>
    <property type="molecule type" value="Genomic_DNA"/>
</dbReference>
<dbReference type="Gene3D" id="3.20.20.140">
    <property type="entry name" value="Metal-dependent hydrolases"/>
    <property type="match status" value="1"/>
</dbReference>
<evidence type="ECO:0000313" key="7">
    <source>
        <dbReference type="EMBL" id="MDM7859094.1"/>
    </source>
</evidence>
<dbReference type="PANTHER" id="PTHR11113">
    <property type="entry name" value="N-ACETYLGLUCOSAMINE-6-PHOSPHATE DEACETYLASE"/>
    <property type="match status" value="1"/>
</dbReference>
<dbReference type="RefSeq" id="WP_289362994.1">
    <property type="nucleotide sequence ID" value="NZ_JAUCBP010000001.1"/>
</dbReference>
<gene>
    <name evidence="7" type="primary">nagA</name>
    <name evidence="7" type="ORF">QTP81_00565</name>
</gene>
<dbReference type="PANTHER" id="PTHR11113:SF14">
    <property type="entry name" value="N-ACETYLGLUCOSAMINE-6-PHOSPHATE DEACETYLASE"/>
    <property type="match status" value="1"/>
</dbReference>
<dbReference type="CDD" id="cd00854">
    <property type="entry name" value="NagA"/>
    <property type="match status" value="1"/>
</dbReference>
<sequence>MMINCRKVLSPQGWLENQTICIDKGIITTIKPQTSDASGSKTVELLAPGFIDIQVNGGGGFLLNQQTDANAVEQIFYAHQRFGTTAMLPTLITDSEAKMQEATCAIAIARKSLPNAIVGVHFEGPWLSRARKGVHPERYIRAPKESELAMLRATGLGQVLVTLAPENVAPAVIRELVEDGIIVFLGHSAATAEQTCAALDAGATGFTHLFNAMSPMQSREPGMVGAALAAPNAYAGLIVDGYHVDPICCKVAARALGKERICLVTDAMALAASEATQMPFFETTITKSDNRLTTPDGTLAGSCLTMIDAVRNTVKHCNIALEDALYMASTTPATALDLQQSQGSIAVGQQANFVALDQQLQVTEVYQAGQPTFENSGA</sequence>
<feature type="domain" description="Amidohydrolase-related" evidence="6">
    <location>
        <begin position="46"/>
        <end position="361"/>
    </location>
</feature>
<dbReference type="NCBIfam" id="TIGR00221">
    <property type="entry name" value="nagA"/>
    <property type="match status" value="1"/>
</dbReference>
<dbReference type="SUPFAM" id="SSF51556">
    <property type="entry name" value="Metallo-dependent hydrolases"/>
    <property type="match status" value="1"/>
</dbReference>
<dbReference type="Gene3D" id="2.30.40.10">
    <property type="entry name" value="Urease, subunit C, domain 1"/>
    <property type="match status" value="1"/>
</dbReference>
<comment type="caution">
    <text evidence="7">The sequence shown here is derived from an EMBL/GenBank/DDBJ whole genome shotgun (WGS) entry which is preliminary data.</text>
</comment>
<evidence type="ECO:0000256" key="2">
    <source>
        <dbReference type="ARBA" id="ARBA00022723"/>
    </source>
</evidence>
<dbReference type="Proteomes" id="UP001234343">
    <property type="component" value="Unassembled WGS sequence"/>
</dbReference>
<evidence type="ECO:0000256" key="4">
    <source>
        <dbReference type="ARBA" id="ARBA00023277"/>
    </source>
</evidence>
<evidence type="ECO:0000259" key="6">
    <source>
        <dbReference type="Pfam" id="PF01979"/>
    </source>
</evidence>
<comment type="catalytic activity">
    <reaction evidence="5">
        <text>N-acetyl-D-glucosamine 6-phosphate + H2O = D-glucosamine 6-phosphate + acetate</text>
        <dbReference type="Rhea" id="RHEA:22936"/>
        <dbReference type="ChEBI" id="CHEBI:15377"/>
        <dbReference type="ChEBI" id="CHEBI:30089"/>
        <dbReference type="ChEBI" id="CHEBI:57513"/>
        <dbReference type="ChEBI" id="CHEBI:58725"/>
        <dbReference type="EC" id="3.5.1.25"/>
    </reaction>
</comment>
<evidence type="ECO:0000256" key="5">
    <source>
        <dbReference type="PIRNR" id="PIRNR038994"/>
    </source>
</evidence>
<name>A0ABT7SUA0_9ALTE</name>
<keyword evidence="2" id="KW-0479">Metal-binding</keyword>
<dbReference type="SUPFAM" id="SSF51338">
    <property type="entry name" value="Composite domain of metallo-dependent hydrolases"/>
    <property type="match status" value="1"/>
</dbReference>
<dbReference type="InterPro" id="IPR011059">
    <property type="entry name" value="Metal-dep_hydrolase_composite"/>
</dbReference>
<evidence type="ECO:0000256" key="3">
    <source>
        <dbReference type="ARBA" id="ARBA00022801"/>
    </source>
</evidence>
<comment type="similarity">
    <text evidence="1 5">Belongs to the metallo-dependent hydrolases superfamily. NagA family.</text>
</comment>
<keyword evidence="8" id="KW-1185">Reference proteome</keyword>
<dbReference type="GO" id="GO:0008448">
    <property type="term" value="F:N-acetylglucosamine-6-phosphate deacetylase activity"/>
    <property type="evidence" value="ECO:0007669"/>
    <property type="project" value="UniProtKB-EC"/>
</dbReference>
<evidence type="ECO:0000256" key="1">
    <source>
        <dbReference type="ARBA" id="ARBA00010716"/>
    </source>
</evidence>
<dbReference type="InterPro" id="IPR003764">
    <property type="entry name" value="GlcNAc_6-P_deAcase"/>
</dbReference>
<protein>
    <recommendedName>
        <fullName evidence="5">N-acetylgalactosamine-6-phosphate deacetylase</fullName>
        <ecNumber evidence="5">3.5.1.25</ecNumber>
    </recommendedName>
    <alternativeName>
        <fullName evidence="5">N-acetylglucosamine-6-phosphate deacetylase</fullName>
    </alternativeName>
</protein>
<dbReference type="PIRSF" id="PIRSF038994">
    <property type="entry name" value="NagA"/>
    <property type="match status" value="1"/>
</dbReference>
<organism evidence="7 8">
    <name type="scientific">Alteromonas arenosi</name>
    <dbReference type="NCBI Taxonomy" id="3055817"/>
    <lineage>
        <taxon>Bacteria</taxon>
        <taxon>Pseudomonadati</taxon>
        <taxon>Pseudomonadota</taxon>
        <taxon>Gammaproteobacteria</taxon>
        <taxon>Alteromonadales</taxon>
        <taxon>Alteromonadaceae</taxon>
        <taxon>Alteromonas/Salinimonas group</taxon>
        <taxon>Alteromonas</taxon>
    </lineage>
</organism>
<reference evidence="7 8" key="1">
    <citation type="submission" date="2023-06" db="EMBL/GenBank/DDBJ databases">
        <title>Alteromonas sp. ASW11-36 isolated from intertidal sand.</title>
        <authorList>
            <person name="Li Y."/>
        </authorList>
    </citation>
    <scope>NUCLEOTIDE SEQUENCE [LARGE SCALE GENOMIC DNA]</scope>
    <source>
        <strain evidence="7 8">ASW11-36</strain>
    </source>
</reference>
<proteinExistence type="inferred from homology"/>
<dbReference type="InterPro" id="IPR032466">
    <property type="entry name" value="Metal_Hydrolase"/>
</dbReference>
<dbReference type="Pfam" id="PF01979">
    <property type="entry name" value="Amidohydro_1"/>
    <property type="match status" value="1"/>
</dbReference>
<dbReference type="EC" id="3.5.1.25" evidence="5"/>
<keyword evidence="3 5" id="KW-0378">Hydrolase</keyword>
<accession>A0ABT7SUA0</accession>
<keyword evidence="4 5" id="KW-0119">Carbohydrate metabolism</keyword>
<evidence type="ECO:0000313" key="8">
    <source>
        <dbReference type="Proteomes" id="UP001234343"/>
    </source>
</evidence>
<dbReference type="InterPro" id="IPR006680">
    <property type="entry name" value="Amidohydro-rel"/>
</dbReference>